<reference evidence="2 3" key="1">
    <citation type="journal article" date="2018" name="PLoS Genet.">
        <title>Population sequencing reveals clonal diversity and ancestral inbreeding in the grapevine cultivar Chardonnay.</title>
        <authorList>
            <person name="Roach M.J."/>
            <person name="Johnson D.L."/>
            <person name="Bohlmann J."/>
            <person name="van Vuuren H.J."/>
            <person name="Jones S.J."/>
            <person name="Pretorius I.S."/>
            <person name="Schmidt S.A."/>
            <person name="Borneman A.R."/>
        </authorList>
    </citation>
    <scope>NUCLEOTIDE SEQUENCE [LARGE SCALE GENOMIC DNA]</scope>
    <source>
        <strain evidence="3">cv. Chardonnay</strain>
        <tissue evidence="2">Leaf</tissue>
    </source>
</reference>
<evidence type="ECO:0000313" key="2">
    <source>
        <dbReference type="EMBL" id="RVW90045.1"/>
    </source>
</evidence>
<sequence length="103" mass="12082">MEEQKNRREMETQQPWRSLRFSFRSATIIVCFLNLIAALLLLQGFLSSASTRKFSTPRPDTGMPLSCSLYYFFLQSYCYGFFQMRYDESSVSRNLANRAGFIF</sequence>
<protein>
    <submittedName>
        <fullName evidence="2">Uncharacterized protein</fullName>
    </submittedName>
</protein>
<evidence type="ECO:0000256" key="1">
    <source>
        <dbReference type="SAM" id="Phobius"/>
    </source>
</evidence>
<comment type="caution">
    <text evidence="2">The sequence shown here is derived from an EMBL/GenBank/DDBJ whole genome shotgun (WGS) entry which is preliminary data.</text>
</comment>
<organism evidence="2 3">
    <name type="scientific">Vitis vinifera</name>
    <name type="common">Grape</name>
    <dbReference type="NCBI Taxonomy" id="29760"/>
    <lineage>
        <taxon>Eukaryota</taxon>
        <taxon>Viridiplantae</taxon>
        <taxon>Streptophyta</taxon>
        <taxon>Embryophyta</taxon>
        <taxon>Tracheophyta</taxon>
        <taxon>Spermatophyta</taxon>
        <taxon>Magnoliopsida</taxon>
        <taxon>eudicotyledons</taxon>
        <taxon>Gunneridae</taxon>
        <taxon>Pentapetalae</taxon>
        <taxon>rosids</taxon>
        <taxon>Vitales</taxon>
        <taxon>Vitaceae</taxon>
        <taxon>Viteae</taxon>
        <taxon>Vitis</taxon>
    </lineage>
</organism>
<keyword evidence="1" id="KW-1133">Transmembrane helix</keyword>
<proteinExistence type="predicted"/>
<dbReference type="EMBL" id="QGNW01000158">
    <property type="protein sequence ID" value="RVW90045.1"/>
    <property type="molecule type" value="Genomic_DNA"/>
</dbReference>
<feature type="transmembrane region" description="Helical" evidence="1">
    <location>
        <begin position="62"/>
        <end position="82"/>
    </location>
</feature>
<keyword evidence="1" id="KW-0812">Transmembrane</keyword>
<feature type="transmembrane region" description="Helical" evidence="1">
    <location>
        <begin position="21"/>
        <end position="42"/>
    </location>
</feature>
<dbReference type="Proteomes" id="UP000288805">
    <property type="component" value="Unassembled WGS sequence"/>
</dbReference>
<dbReference type="AlphaFoldDB" id="A0A438I015"/>
<evidence type="ECO:0000313" key="3">
    <source>
        <dbReference type="Proteomes" id="UP000288805"/>
    </source>
</evidence>
<gene>
    <name evidence="2" type="ORF">CK203_035953</name>
</gene>
<name>A0A438I015_VITVI</name>
<keyword evidence="1" id="KW-0472">Membrane</keyword>
<accession>A0A438I015</accession>